<name>A0A0H1R8S6_9HYPH</name>
<reference evidence="2 3" key="1">
    <citation type="submission" date="2015-05" db="EMBL/GenBank/DDBJ databases">
        <title>Draft genome sequence of Microvirga vignae strain BR3299, a novel nitrogen fixing bacteria isolated from Brazil semi-aired region.</title>
        <authorList>
            <person name="Zilli J.E."/>
            <person name="Passos S.R."/>
            <person name="Leite J."/>
            <person name="Baldani J.I."/>
            <person name="Xavier G.R."/>
            <person name="Rumjaneck N.G."/>
            <person name="Simoes-Araujo J.L."/>
        </authorList>
    </citation>
    <scope>NUCLEOTIDE SEQUENCE [LARGE SCALE GENOMIC DNA]</scope>
    <source>
        <strain evidence="2 3">BR3299</strain>
    </source>
</reference>
<dbReference type="EMBL" id="LCYG01000052">
    <property type="protein sequence ID" value="KLK91635.1"/>
    <property type="molecule type" value="Genomic_DNA"/>
</dbReference>
<proteinExistence type="predicted"/>
<feature type="region of interest" description="Disordered" evidence="1">
    <location>
        <begin position="1"/>
        <end position="21"/>
    </location>
</feature>
<evidence type="ECO:0000313" key="3">
    <source>
        <dbReference type="Proteomes" id="UP000035489"/>
    </source>
</evidence>
<keyword evidence="3" id="KW-1185">Reference proteome</keyword>
<comment type="caution">
    <text evidence="2">The sequence shown here is derived from an EMBL/GenBank/DDBJ whole genome shotgun (WGS) entry which is preliminary data.</text>
</comment>
<evidence type="ECO:0000313" key="2">
    <source>
        <dbReference type="EMBL" id="KLK91635.1"/>
    </source>
</evidence>
<accession>A0A0H1R8S6</accession>
<dbReference type="AlphaFoldDB" id="A0A0H1R8S6"/>
<dbReference type="RefSeq" id="WP_047190610.1">
    <property type="nucleotide sequence ID" value="NZ_LCYG01000052.1"/>
</dbReference>
<organism evidence="2 3">
    <name type="scientific">Microvirga vignae</name>
    <dbReference type="NCBI Taxonomy" id="1225564"/>
    <lineage>
        <taxon>Bacteria</taxon>
        <taxon>Pseudomonadati</taxon>
        <taxon>Pseudomonadota</taxon>
        <taxon>Alphaproteobacteria</taxon>
        <taxon>Hyphomicrobiales</taxon>
        <taxon>Methylobacteriaceae</taxon>
        <taxon>Microvirga</taxon>
    </lineage>
</organism>
<dbReference type="OrthoDB" id="9771320at2"/>
<feature type="region of interest" description="Disordered" evidence="1">
    <location>
        <begin position="44"/>
        <end position="77"/>
    </location>
</feature>
<evidence type="ECO:0000256" key="1">
    <source>
        <dbReference type="SAM" id="MobiDB-lite"/>
    </source>
</evidence>
<sequence length="77" mass="8444">MRPPAVASLSARAVGGEDDPGPLWGVLAQRQDWHGPAVLRHLEDEVYPLPHRQREEASGERGDGLPSTTASRARRRP</sequence>
<dbReference type="Proteomes" id="UP000035489">
    <property type="component" value="Unassembled WGS sequence"/>
</dbReference>
<protein>
    <submittedName>
        <fullName evidence="2">Uncharacterized protein</fullName>
    </submittedName>
</protein>
<gene>
    <name evidence="2" type="ORF">AA309_19120</name>
</gene>
<feature type="compositionally biased region" description="Basic and acidic residues" evidence="1">
    <location>
        <begin position="52"/>
        <end position="63"/>
    </location>
</feature>